<reference evidence="2 3" key="1">
    <citation type="submission" date="2023-03" db="EMBL/GenBank/DDBJ databases">
        <title>Bacillus Genome Sequencing.</title>
        <authorList>
            <person name="Dunlap C."/>
        </authorList>
    </citation>
    <scope>NUCLEOTIDE SEQUENCE [LARGE SCALE GENOMIC DNA]</scope>
    <source>
        <strain evidence="2 3">B-23453</strain>
    </source>
</reference>
<accession>A0ABU6MHS6</accession>
<keyword evidence="3" id="KW-1185">Reference proteome</keyword>
<evidence type="ECO:0000256" key="1">
    <source>
        <dbReference type="SAM" id="Phobius"/>
    </source>
</evidence>
<dbReference type="EMBL" id="JARMAB010000011">
    <property type="protein sequence ID" value="MED1203203.1"/>
    <property type="molecule type" value="Genomic_DNA"/>
</dbReference>
<keyword evidence="1" id="KW-1133">Transmembrane helix</keyword>
<feature type="transmembrane region" description="Helical" evidence="1">
    <location>
        <begin position="36"/>
        <end position="55"/>
    </location>
</feature>
<dbReference type="RefSeq" id="WP_083952957.1">
    <property type="nucleotide sequence ID" value="NZ_JARMAB010000011.1"/>
</dbReference>
<evidence type="ECO:0000313" key="2">
    <source>
        <dbReference type="EMBL" id="MED1203203.1"/>
    </source>
</evidence>
<name>A0ABU6MHS6_9BACI</name>
<organism evidence="2 3">
    <name type="scientific">Heyndrickxia acidicola</name>
    <dbReference type="NCBI Taxonomy" id="209389"/>
    <lineage>
        <taxon>Bacteria</taxon>
        <taxon>Bacillati</taxon>
        <taxon>Bacillota</taxon>
        <taxon>Bacilli</taxon>
        <taxon>Bacillales</taxon>
        <taxon>Bacillaceae</taxon>
        <taxon>Heyndrickxia</taxon>
    </lineage>
</organism>
<dbReference type="Proteomes" id="UP001341444">
    <property type="component" value="Unassembled WGS sequence"/>
</dbReference>
<protein>
    <recommendedName>
        <fullName evidence="4">DUF3311 domain-containing protein</fullName>
    </recommendedName>
</protein>
<keyword evidence="1" id="KW-0812">Transmembrane</keyword>
<proteinExistence type="predicted"/>
<sequence length="76" mass="8708">MKQRYLLCVLLGALMVYYAVPRLSFQFNQIEGKFTLVWLGFSILVLAGNVSAMLYTPVARKTAIRERAPKKRVRSN</sequence>
<gene>
    <name evidence="2" type="ORF">P4T90_08930</name>
</gene>
<comment type="caution">
    <text evidence="2">The sequence shown here is derived from an EMBL/GenBank/DDBJ whole genome shotgun (WGS) entry which is preliminary data.</text>
</comment>
<evidence type="ECO:0008006" key="4">
    <source>
        <dbReference type="Google" id="ProtNLM"/>
    </source>
</evidence>
<evidence type="ECO:0000313" key="3">
    <source>
        <dbReference type="Proteomes" id="UP001341444"/>
    </source>
</evidence>
<keyword evidence="1" id="KW-0472">Membrane</keyword>